<accession>A0ABS8DJL7</accession>
<keyword evidence="1" id="KW-1133">Transmembrane helix</keyword>
<dbReference type="Gene3D" id="3.30.700.10">
    <property type="entry name" value="Glycoprotein, Type 4 Pilin"/>
    <property type="match status" value="1"/>
</dbReference>
<evidence type="ECO:0000256" key="1">
    <source>
        <dbReference type="SAM" id="Phobius"/>
    </source>
</evidence>
<proteinExistence type="predicted"/>
<dbReference type="NCBIfam" id="TIGR02532">
    <property type="entry name" value="IV_pilin_GFxxxE"/>
    <property type="match status" value="1"/>
</dbReference>
<dbReference type="Pfam" id="PF07963">
    <property type="entry name" value="N_methyl"/>
    <property type="match status" value="1"/>
</dbReference>
<comment type="caution">
    <text evidence="2">The sequence shown here is derived from an EMBL/GenBank/DDBJ whole genome shotgun (WGS) entry which is preliminary data.</text>
</comment>
<sequence>MRKKLLRDKKGFTLVELIVVLVILAILIALLVPALTGYIDKARKKTKIAECRLVVEAAQTCLSEMYGAAEGTELADLSTSLNQADTINAILNLAEVPGELKGSIIVGEKAVIAQLLYVATDGTEVNYKKDHEPQYWIEDGNAKYSSDAPGYLQWVSDQKLDSYDVAAFLDEEGNIKKEYEKYFGNGINGNIQHLSKRLQAAYQEKYGGFPAVDWSQIDLQGIQDSNKLGEAVWKPIVTQDNKQILVADKKGGTGNAQAAVIYYDGKYYYHKHSEASPNKVSYGFVDDIKFTIDDLLKEDGEWAPVK</sequence>
<evidence type="ECO:0000313" key="3">
    <source>
        <dbReference type="Proteomes" id="UP001299546"/>
    </source>
</evidence>
<dbReference type="RefSeq" id="WP_066735533.1">
    <property type="nucleotide sequence ID" value="NZ_JAJCIQ010000012.1"/>
</dbReference>
<reference evidence="2 3" key="1">
    <citation type="submission" date="2021-10" db="EMBL/GenBank/DDBJ databases">
        <title>Collection of gut derived symbiotic bacterial strains cultured from healthy donors.</title>
        <authorList>
            <person name="Lin H."/>
            <person name="Littmann E."/>
            <person name="Kohout C."/>
            <person name="Pamer E.G."/>
        </authorList>
    </citation>
    <scope>NUCLEOTIDE SEQUENCE [LARGE SCALE GENOMIC DNA]</scope>
    <source>
        <strain evidence="2 3">DFI.1.165</strain>
    </source>
</reference>
<dbReference type="Proteomes" id="UP001299546">
    <property type="component" value="Unassembled WGS sequence"/>
</dbReference>
<name>A0ABS8DJL7_9FIRM</name>
<keyword evidence="3" id="KW-1185">Reference proteome</keyword>
<feature type="transmembrane region" description="Helical" evidence="1">
    <location>
        <begin position="12"/>
        <end position="35"/>
    </location>
</feature>
<dbReference type="SUPFAM" id="SSF54523">
    <property type="entry name" value="Pili subunits"/>
    <property type="match status" value="1"/>
</dbReference>
<evidence type="ECO:0000313" key="2">
    <source>
        <dbReference type="EMBL" id="MCB7388570.1"/>
    </source>
</evidence>
<protein>
    <submittedName>
        <fullName evidence="2">Type II secretion system GspH family protein</fullName>
    </submittedName>
</protein>
<dbReference type="InterPro" id="IPR012902">
    <property type="entry name" value="N_methyl_site"/>
</dbReference>
<keyword evidence="1" id="KW-0812">Transmembrane</keyword>
<dbReference type="InterPro" id="IPR045584">
    <property type="entry name" value="Pilin-like"/>
</dbReference>
<keyword evidence="1" id="KW-0472">Membrane</keyword>
<gene>
    <name evidence="2" type="ORF">LIZ65_14875</name>
</gene>
<organism evidence="2 3">
    <name type="scientific">Bariatricus massiliensis</name>
    <dbReference type="NCBI Taxonomy" id="1745713"/>
    <lineage>
        <taxon>Bacteria</taxon>
        <taxon>Bacillati</taxon>
        <taxon>Bacillota</taxon>
        <taxon>Clostridia</taxon>
        <taxon>Lachnospirales</taxon>
        <taxon>Lachnospiraceae</taxon>
        <taxon>Bariatricus</taxon>
    </lineage>
</organism>
<dbReference type="PROSITE" id="PS00409">
    <property type="entry name" value="PROKAR_NTER_METHYL"/>
    <property type="match status" value="1"/>
</dbReference>
<dbReference type="EMBL" id="JAJCIS010000012">
    <property type="protein sequence ID" value="MCB7388570.1"/>
    <property type="molecule type" value="Genomic_DNA"/>
</dbReference>